<evidence type="ECO:0008006" key="3">
    <source>
        <dbReference type="Google" id="ProtNLM"/>
    </source>
</evidence>
<evidence type="ECO:0000313" key="2">
    <source>
        <dbReference type="Proteomes" id="UP000265515"/>
    </source>
</evidence>
<dbReference type="InterPro" id="IPR011050">
    <property type="entry name" value="Pectin_lyase_fold/virulence"/>
</dbReference>
<protein>
    <recommendedName>
        <fullName evidence="3">Right handed beta helix domain-containing protein</fullName>
    </recommendedName>
</protein>
<dbReference type="Proteomes" id="UP000265515">
    <property type="component" value="Unassembled WGS sequence"/>
</dbReference>
<accession>A0A388LP35</accession>
<keyword evidence="2" id="KW-1185">Reference proteome</keyword>
<dbReference type="Gene3D" id="2.160.20.10">
    <property type="entry name" value="Single-stranded right-handed beta-helix, Pectin lyase-like"/>
    <property type="match status" value="1"/>
</dbReference>
<dbReference type="InterPro" id="IPR012334">
    <property type="entry name" value="Pectin_lyas_fold"/>
</dbReference>
<proteinExistence type="predicted"/>
<sequence length="328" mass="34071">MAMAVGRRYSWLALRRRPCVAQPAAMNMAAVVLTTVTAMVAALSFLPGSHGYGVTDFLTAYTDPGVSRIEVTGDVILTSGLPELNRSLTIVGIGTKRPVIDGRGKYSGISMSGFNLTVKNVEFRNLLNSGSSGGGAIYTSLATLVIESCVFRGNKARNTSGETMDTAARYAHRDRMGESWGSITDCQFLRNKAGKRGGAVAPRPGVVDVKGCTFDGNKAAGDEGAGALSCSKASCVVSNNVFKNNAATSMSGLGGAVRFYGADEGVAALCKGNSFSGNIANGNRSSDNLYVFLVEGGVAEICDAQPPPLTLIKLEGASSVRYNECGGC</sequence>
<reference evidence="1 2" key="1">
    <citation type="journal article" date="2018" name="Cell">
        <title>The Chara Genome: Secondary Complexity and Implications for Plant Terrestrialization.</title>
        <authorList>
            <person name="Nishiyama T."/>
            <person name="Sakayama H."/>
            <person name="Vries J.D."/>
            <person name="Buschmann H."/>
            <person name="Saint-Marcoux D."/>
            <person name="Ullrich K.K."/>
            <person name="Haas F.B."/>
            <person name="Vanderstraeten L."/>
            <person name="Becker D."/>
            <person name="Lang D."/>
            <person name="Vosolsobe S."/>
            <person name="Rombauts S."/>
            <person name="Wilhelmsson P.K.I."/>
            <person name="Janitza P."/>
            <person name="Kern R."/>
            <person name="Heyl A."/>
            <person name="Rumpler F."/>
            <person name="Villalobos L.I.A.C."/>
            <person name="Clay J.M."/>
            <person name="Skokan R."/>
            <person name="Toyoda A."/>
            <person name="Suzuki Y."/>
            <person name="Kagoshima H."/>
            <person name="Schijlen E."/>
            <person name="Tajeshwar N."/>
            <person name="Catarino B."/>
            <person name="Hetherington A.J."/>
            <person name="Saltykova A."/>
            <person name="Bonnot C."/>
            <person name="Breuninger H."/>
            <person name="Symeonidi A."/>
            <person name="Radhakrishnan G.V."/>
            <person name="Van Nieuwerburgh F."/>
            <person name="Deforce D."/>
            <person name="Chang C."/>
            <person name="Karol K.G."/>
            <person name="Hedrich R."/>
            <person name="Ulvskov P."/>
            <person name="Glockner G."/>
            <person name="Delwiche C.F."/>
            <person name="Petrasek J."/>
            <person name="Van de Peer Y."/>
            <person name="Friml J."/>
            <person name="Beilby M."/>
            <person name="Dolan L."/>
            <person name="Kohara Y."/>
            <person name="Sugano S."/>
            <person name="Fujiyama A."/>
            <person name="Delaux P.-M."/>
            <person name="Quint M."/>
            <person name="TheiBen G."/>
            <person name="Hagemann M."/>
            <person name="Harholt J."/>
            <person name="Dunand C."/>
            <person name="Zachgo S."/>
            <person name="Langdale J."/>
            <person name="Maumus F."/>
            <person name="Straeten D.V.D."/>
            <person name="Gould S.B."/>
            <person name="Rensing S.A."/>
        </authorList>
    </citation>
    <scope>NUCLEOTIDE SEQUENCE [LARGE SCALE GENOMIC DNA]</scope>
    <source>
        <strain evidence="1 2">S276</strain>
    </source>
</reference>
<dbReference type="AlphaFoldDB" id="A0A388LP35"/>
<comment type="caution">
    <text evidence="1">The sequence shown here is derived from an EMBL/GenBank/DDBJ whole genome shotgun (WGS) entry which is preliminary data.</text>
</comment>
<dbReference type="EMBL" id="BFEA01000463">
    <property type="protein sequence ID" value="GBG84097.1"/>
    <property type="molecule type" value="Genomic_DNA"/>
</dbReference>
<evidence type="ECO:0000313" key="1">
    <source>
        <dbReference type="EMBL" id="GBG84097.1"/>
    </source>
</evidence>
<dbReference type="SUPFAM" id="SSF51126">
    <property type="entry name" value="Pectin lyase-like"/>
    <property type="match status" value="1"/>
</dbReference>
<organism evidence="1 2">
    <name type="scientific">Chara braunii</name>
    <name type="common">Braun's stonewort</name>
    <dbReference type="NCBI Taxonomy" id="69332"/>
    <lineage>
        <taxon>Eukaryota</taxon>
        <taxon>Viridiplantae</taxon>
        <taxon>Streptophyta</taxon>
        <taxon>Charophyceae</taxon>
        <taxon>Charales</taxon>
        <taxon>Characeae</taxon>
        <taxon>Chara</taxon>
    </lineage>
</organism>
<name>A0A388LP35_CHABU</name>
<dbReference type="Gramene" id="GBG84097">
    <property type="protein sequence ID" value="GBG84097"/>
    <property type="gene ID" value="CBR_g37972"/>
</dbReference>
<gene>
    <name evidence="1" type="ORF">CBR_g37972</name>
</gene>